<dbReference type="EMBL" id="JAZDWU010000006">
    <property type="protein sequence ID" value="KAK9998837.1"/>
    <property type="molecule type" value="Genomic_DNA"/>
</dbReference>
<gene>
    <name evidence="1" type="ORF">SO802_018440</name>
</gene>
<organism evidence="1 2">
    <name type="scientific">Lithocarpus litseifolius</name>
    <dbReference type="NCBI Taxonomy" id="425828"/>
    <lineage>
        <taxon>Eukaryota</taxon>
        <taxon>Viridiplantae</taxon>
        <taxon>Streptophyta</taxon>
        <taxon>Embryophyta</taxon>
        <taxon>Tracheophyta</taxon>
        <taxon>Spermatophyta</taxon>
        <taxon>Magnoliopsida</taxon>
        <taxon>eudicotyledons</taxon>
        <taxon>Gunneridae</taxon>
        <taxon>Pentapetalae</taxon>
        <taxon>rosids</taxon>
        <taxon>fabids</taxon>
        <taxon>Fagales</taxon>
        <taxon>Fagaceae</taxon>
        <taxon>Lithocarpus</taxon>
    </lineage>
</organism>
<dbReference type="AlphaFoldDB" id="A0AAW2CN48"/>
<sequence length="115" mass="13077">MESSKAAAKIGYYSLGNLESQEPGFFKIKYKYRKSVLNTSKIPSYRYTTAFQDLKLKLSRANLSRKEKHRRICKGEPRWCIILLVEGAGCGAKTEDWEGYSMVAKSREGKKICVG</sequence>
<evidence type="ECO:0000313" key="1">
    <source>
        <dbReference type="EMBL" id="KAK9998837.1"/>
    </source>
</evidence>
<comment type="caution">
    <text evidence="1">The sequence shown here is derived from an EMBL/GenBank/DDBJ whole genome shotgun (WGS) entry which is preliminary data.</text>
</comment>
<protein>
    <submittedName>
        <fullName evidence="1">Uncharacterized protein</fullName>
    </submittedName>
</protein>
<accession>A0AAW2CN48</accession>
<name>A0AAW2CN48_9ROSI</name>
<reference evidence="1 2" key="1">
    <citation type="submission" date="2024-01" db="EMBL/GenBank/DDBJ databases">
        <title>A telomere-to-telomere, gap-free genome of sweet tea (Lithocarpus litseifolius).</title>
        <authorList>
            <person name="Zhou J."/>
        </authorList>
    </citation>
    <scope>NUCLEOTIDE SEQUENCE [LARGE SCALE GENOMIC DNA]</scope>
    <source>
        <strain evidence="1">Zhou-2022a</strain>
        <tissue evidence="1">Leaf</tissue>
    </source>
</reference>
<evidence type="ECO:0000313" key="2">
    <source>
        <dbReference type="Proteomes" id="UP001459277"/>
    </source>
</evidence>
<dbReference type="Proteomes" id="UP001459277">
    <property type="component" value="Unassembled WGS sequence"/>
</dbReference>
<proteinExistence type="predicted"/>
<keyword evidence="2" id="KW-1185">Reference proteome</keyword>